<dbReference type="Proteomes" id="UP000245119">
    <property type="component" value="Linkage Group LG2"/>
</dbReference>
<dbReference type="PANTHER" id="PTHR46273">
    <property type="entry name" value="MYOSUPPRESSIN RECEPTOR 1, ISOFORM B-RELATED"/>
    <property type="match status" value="1"/>
</dbReference>
<evidence type="ECO:0000313" key="7">
    <source>
        <dbReference type="EMBL" id="PVD37056.1"/>
    </source>
</evidence>
<keyword evidence="4 5" id="KW-0472">Membrane</keyword>
<protein>
    <recommendedName>
        <fullName evidence="6">G-protein coupled receptors family 1 profile domain-containing protein</fullName>
    </recommendedName>
</protein>
<keyword evidence="2 5" id="KW-0812">Transmembrane</keyword>
<proteinExistence type="predicted"/>
<feature type="transmembrane region" description="Helical" evidence="5">
    <location>
        <begin position="112"/>
        <end position="130"/>
    </location>
</feature>
<dbReference type="GO" id="GO:0008528">
    <property type="term" value="F:G protein-coupled peptide receptor activity"/>
    <property type="evidence" value="ECO:0007669"/>
    <property type="project" value="InterPro"/>
</dbReference>
<dbReference type="PROSITE" id="PS50262">
    <property type="entry name" value="G_PROTEIN_RECEP_F1_2"/>
    <property type="match status" value="1"/>
</dbReference>
<name>A0A2T7PUF1_POMCA</name>
<dbReference type="PANTHER" id="PTHR46273:SF4">
    <property type="entry name" value="AT19640P"/>
    <property type="match status" value="1"/>
</dbReference>
<accession>A0A2T7PUF1</accession>
<evidence type="ECO:0000313" key="8">
    <source>
        <dbReference type="Proteomes" id="UP000245119"/>
    </source>
</evidence>
<dbReference type="InterPro" id="IPR019427">
    <property type="entry name" value="7TM_GPCR_serpentine_rcpt_Srw"/>
</dbReference>
<evidence type="ECO:0000256" key="3">
    <source>
        <dbReference type="ARBA" id="ARBA00022989"/>
    </source>
</evidence>
<dbReference type="AlphaFoldDB" id="A0A2T7PUF1"/>
<evidence type="ECO:0000256" key="1">
    <source>
        <dbReference type="ARBA" id="ARBA00004370"/>
    </source>
</evidence>
<keyword evidence="3 5" id="KW-1133">Transmembrane helix</keyword>
<dbReference type="OMA" id="SLVICIC"/>
<dbReference type="EMBL" id="PZQS01000002">
    <property type="protein sequence ID" value="PVD37056.1"/>
    <property type="molecule type" value="Genomic_DNA"/>
</dbReference>
<dbReference type="SUPFAM" id="SSF81321">
    <property type="entry name" value="Family A G protein-coupled receptor-like"/>
    <property type="match status" value="1"/>
</dbReference>
<dbReference type="Pfam" id="PF10324">
    <property type="entry name" value="7TM_GPCR_Srw"/>
    <property type="match status" value="1"/>
</dbReference>
<dbReference type="GO" id="GO:0005886">
    <property type="term" value="C:plasma membrane"/>
    <property type="evidence" value="ECO:0007669"/>
    <property type="project" value="TreeGrafter"/>
</dbReference>
<dbReference type="Gene3D" id="1.20.1070.10">
    <property type="entry name" value="Rhodopsin 7-helix transmembrane proteins"/>
    <property type="match status" value="1"/>
</dbReference>
<comment type="caution">
    <text evidence="7">The sequence shown here is derived from an EMBL/GenBank/DDBJ whole genome shotgun (WGS) entry which is preliminary data.</text>
</comment>
<organism evidence="7 8">
    <name type="scientific">Pomacea canaliculata</name>
    <name type="common">Golden apple snail</name>
    <dbReference type="NCBI Taxonomy" id="400727"/>
    <lineage>
        <taxon>Eukaryota</taxon>
        <taxon>Metazoa</taxon>
        <taxon>Spiralia</taxon>
        <taxon>Lophotrochozoa</taxon>
        <taxon>Mollusca</taxon>
        <taxon>Gastropoda</taxon>
        <taxon>Caenogastropoda</taxon>
        <taxon>Architaenioglossa</taxon>
        <taxon>Ampullarioidea</taxon>
        <taxon>Ampullariidae</taxon>
        <taxon>Pomacea</taxon>
    </lineage>
</organism>
<feature type="transmembrane region" description="Helical" evidence="5">
    <location>
        <begin position="235"/>
        <end position="257"/>
    </location>
</feature>
<gene>
    <name evidence="7" type="ORF">C0Q70_04049</name>
</gene>
<evidence type="ECO:0000256" key="2">
    <source>
        <dbReference type="ARBA" id="ARBA00022692"/>
    </source>
</evidence>
<feature type="transmembrane region" description="Helical" evidence="5">
    <location>
        <begin position="73"/>
        <end position="91"/>
    </location>
</feature>
<keyword evidence="8" id="KW-1185">Reference proteome</keyword>
<dbReference type="InterPro" id="IPR017452">
    <property type="entry name" value="GPCR_Rhodpsn_7TM"/>
</dbReference>
<feature type="transmembrane region" description="Helical" evidence="5">
    <location>
        <begin position="277"/>
        <end position="294"/>
    </location>
</feature>
<comment type="subcellular location">
    <subcellularLocation>
        <location evidence="1">Membrane</location>
    </subcellularLocation>
</comment>
<dbReference type="InterPro" id="IPR053219">
    <property type="entry name" value="GPCR_Dmsr-1"/>
</dbReference>
<feature type="transmembrane region" description="Helical" evidence="5">
    <location>
        <begin position="176"/>
        <end position="202"/>
    </location>
</feature>
<evidence type="ECO:0000256" key="4">
    <source>
        <dbReference type="ARBA" id="ARBA00023136"/>
    </source>
</evidence>
<evidence type="ECO:0000259" key="6">
    <source>
        <dbReference type="PROSITE" id="PS50262"/>
    </source>
</evidence>
<feature type="domain" description="G-protein coupled receptors family 1 profile" evidence="6">
    <location>
        <begin position="73"/>
        <end position="293"/>
    </location>
</feature>
<sequence length="328" mass="36100">MSSSSASSCARTCAVPPTCCCPGWLCLDVLTMVPYIPFAANFYCPPVTPVEAPERFTIGWVTFLLMMLNTTSITHTISVWLGVSLAAFRLIHIRFPARGHVAKEKRFRQVQVVIVMVIIGCVVSLIPNFTANRVEALGTIGNVTVYRIAGSTGDGYEESAMDGEAGQGLLSLKDTILHYSIVAKLLPCGLMLGATCLLFYHVTIAGLKRRRRLMTFSAGPQSLSMSRRASQQAQTTWLLVTVLLLFLITELPHGVLLMMSVRVTGFYQTVYYPLSDFFDFLALVNNGINFLLYCTMSQQFRSKVAEFFPCKRSALSSGAERRAVTSSV</sequence>
<evidence type="ECO:0000256" key="5">
    <source>
        <dbReference type="SAM" id="Phobius"/>
    </source>
</evidence>
<reference evidence="7 8" key="1">
    <citation type="submission" date="2018-04" db="EMBL/GenBank/DDBJ databases">
        <title>The genome of golden apple snail Pomacea canaliculata provides insight into stress tolerance and invasive adaptation.</title>
        <authorList>
            <person name="Liu C."/>
            <person name="Liu B."/>
            <person name="Ren Y."/>
            <person name="Zhang Y."/>
            <person name="Wang H."/>
            <person name="Li S."/>
            <person name="Jiang F."/>
            <person name="Yin L."/>
            <person name="Zhang G."/>
            <person name="Qian W."/>
            <person name="Fan W."/>
        </authorList>
    </citation>
    <scope>NUCLEOTIDE SEQUENCE [LARGE SCALE GENOMIC DNA]</scope>
    <source>
        <strain evidence="7">SZHN2017</strain>
        <tissue evidence="7">Muscle</tissue>
    </source>
</reference>
<dbReference type="OrthoDB" id="5864054at2759"/>